<evidence type="ECO:0000313" key="3">
    <source>
        <dbReference type="EMBL" id="PSM40357.1"/>
    </source>
</evidence>
<organism evidence="3 4">
    <name type="scientific">Streptomyces dioscori</name>
    <dbReference type="NCBI Taxonomy" id="2109333"/>
    <lineage>
        <taxon>Bacteria</taxon>
        <taxon>Bacillati</taxon>
        <taxon>Actinomycetota</taxon>
        <taxon>Actinomycetes</taxon>
        <taxon>Kitasatosporales</taxon>
        <taxon>Streptomycetaceae</taxon>
        <taxon>Streptomyces</taxon>
        <taxon>Streptomyces aurantiacus group</taxon>
    </lineage>
</organism>
<dbReference type="InterPro" id="IPR000551">
    <property type="entry name" value="MerR-type_HTH_dom"/>
</dbReference>
<gene>
    <name evidence="3" type="ORF">C6Y14_27040</name>
</gene>
<comment type="caution">
    <text evidence="3">The sequence shown here is derived from an EMBL/GenBank/DDBJ whole genome shotgun (WGS) entry which is preliminary data.</text>
</comment>
<dbReference type="EMBL" id="PYBJ01000019">
    <property type="protein sequence ID" value="PSM40357.1"/>
    <property type="molecule type" value="Genomic_DNA"/>
</dbReference>
<dbReference type="SMART" id="SM00422">
    <property type="entry name" value="HTH_MERR"/>
    <property type="match status" value="1"/>
</dbReference>
<reference evidence="3 4" key="1">
    <citation type="submission" date="2018-03" db="EMBL/GenBank/DDBJ databases">
        <title>Streptomyces dioscori sp. nov., a novel endophytic actinobacterium isolated from bulbil of Dioscorea bulbifera L.</title>
        <authorList>
            <person name="Zhikuan W."/>
        </authorList>
    </citation>
    <scope>NUCLEOTIDE SEQUENCE [LARGE SCALE GENOMIC DNA]</scope>
    <source>
        <strain evidence="3 4">A217</strain>
    </source>
</reference>
<dbReference type="GO" id="GO:0003677">
    <property type="term" value="F:DNA binding"/>
    <property type="evidence" value="ECO:0007669"/>
    <property type="project" value="UniProtKB-KW"/>
</dbReference>
<evidence type="ECO:0000259" key="2">
    <source>
        <dbReference type="PROSITE" id="PS50937"/>
    </source>
</evidence>
<dbReference type="InterPro" id="IPR047057">
    <property type="entry name" value="MerR_fam"/>
</dbReference>
<dbReference type="OrthoDB" id="3824912at2"/>
<dbReference type="PROSITE" id="PS50937">
    <property type="entry name" value="HTH_MERR_2"/>
    <property type="match status" value="1"/>
</dbReference>
<dbReference type="PRINTS" id="PR00040">
    <property type="entry name" value="HTHMERR"/>
</dbReference>
<dbReference type="PANTHER" id="PTHR30204">
    <property type="entry name" value="REDOX-CYCLING DRUG-SENSING TRANSCRIPTIONAL ACTIVATOR SOXR"/>
    <property type="match status" value="1"/>
</dbReference>
<evidence type="ECO:0000313" key="4">
    <source>
        <dbReference type="Proteomes" id="UP000240429"/>
    </source>
</evidence>
<dbReference type="Pfam" id="PF13411">
    <property type="entry name" value="MerR_1"/>
    <property type="match status" value="1"/>
</dbReference>
<protein>
    <submittedName>
        <fullName evidence="3">MerR family transcriptional regulator</fullName>
    </submittedName>
</protein>
<dbReference type="PANTHER" id="PTHR30204:SF97">
    <property type="entry name" value="MERR FAMILY REGULATORY PROTEIN"/>
    <property type="match status" value="1"/>
</dbReference>
<dbReference type="AlphaFoldDB" id="A0A2P8Q273"/>
<sequence length="132" mass="14276">MRIGELADRACVSTRALRYYEEQGLLHSSRTAGGQRVYPQTAEDRVRLIRELYAAGLTSRMIATLLPAIDARHVGPELLGRLLEERARTTAKVAELQAAGQRLDVLIALATHPDSDSCPATLDQAAATSPAP</sequence>
<name>A0A2P8Q273_9ACTN</name>
<keyword evidence="4" id="KW-1185">Reference proteome</keyword>
<keyword evidence="1" id="KW-0238">DNA-binding</keyword>
<accession>A0A2P8Q273</accession>
<dbReference type="RefSeq" id="WP_107019437.1">
    <property type="nucleotide sequence ID" value="NZ_KZ679048.1"/>
</dbReference>
<dbReference type="Gene3D" id="1.10.1660.10">
    <property type="match status" value="1"/>
</dbReference>
<dbReference type="Proteomes" id="UP000240429">
    <property type="component" value="Unassembled WGS sequence"/>
</dbReference>
<dbReference type="SUPFAM" id="SSF46955">
    <property type="entry name" value="Putative DNA-binding domain"/>
    <property type="match status" value="1"/>
</dbReference>
<proteinExistence type="predicted"/>
<evidence type="ECO:0000256" key="1">
    <source>
        <dbReference type="ARBA" id="ARBA00023125"/>
    </source>
</evidence>
<dbReference type="InterPro" id="IPR009061">
    <property type="entry name" value="DNA-bd_dom_put_sf"/>
</dbReference>
<feature type="domain" description="HTH merR-type" evidence="2">
    <location>
        <begin position="1"/>
        <end position="68"/>
    </location>
</feature>
<dbReference type="GO" id="GO:0003700">
    <property type="term" value="F:DNA-binding transcription factor activity"/>
    <property type="evidence" value="ECO:0007669"/>
    <property type="project" value="InterPro"/>
</dbReference>